<dbReference type="EMBL" id="CP013264">
    <property type="protein sequence ID" value="ALR19625.1"/>
    <property type="molecule type" value="Genomic_DNA"/>
</dbReference>
<sequence>MASIPLKKNHAARRPGRKAKFLGQWSMFFRQFVKHPGMIGSVIPSSQALVDTVLDDVDWDTTRLFVEYGPGVGTFTQTILDRLHPEAKLIAIDLNLDFVAYLEAEISDPRLRVVHGSAVDVRRFVTEAGFRQADYVLSGIPFSTLPEGVGEAICAETHAVLRSGGAFLVYQYSAFVRRLLTPIFMRVTERTVWRNIPPCRTFHALRDEALAQAA</sequence>
<dbReference type="SUPFAM" id="SSF53335">
    <property type="entry name" value="S-adenosyl-L-methionine-dependent methyltransferases"/>
    <property type="match status" value="1"/>
</dbReference>
<dbReference type="KEGG" id="sbd:ATN00_04185"/>
<organism evidence="2 3">
    <name type="scientific">Sphingobium baderi</name>
    <dbReference type="NCBI Taxonomy" id="1332080"/>
    <lineage>
        <taxon>Bacteria</taxon>
        <taxon>Pseudomonadati</taxon>
        <taxon>Pseudomonadota</taxon>
        <taxon>Alphaproteobacteria</taxon>
        <taxon>Sphingomonadales</taxon>
        <taxon>Sphingomonadaceae</taxon>
        <taxon>Sphingobium</taxon>
    </lineage>
</organism>
<dbReference type="STRING" id="1332080.ATN00_04185"/>
<evidence type="ECO:0000313" key="3">
    <source>
        <dbReference type="Proteomes" id="UP000056968"/>
    </source>
</evidence>
<evidence type="ECO:0000313" key="2">
    <source>
        <dbReference type="EMBL" id="ALR19625.1"/>
    </source>
</evidence>
<dbReference type="Gene3D" id="3.40.50.150">
    <property type="entry name" value="Vaccinia Virus protein VP39"/>
    <property type="match status" value="1"/>
</dbReference>
<dbReference type="AlphaFoldDB" id="A0A0S3EW51"/>
<dbReference type="GO" id="GO:0032259">
    <property type="term" value="P:methylation"/>
    <property type="evidence" value="ECO:0007669"/>
    <property type="project" value="UniProtKB-KW"/>
</dbReference>
<accession>A0A0S3EW51</accession>
<name>A0A0S3EW51_9SPHN</name>
<dbReference type="InterPro" id="IPR029063">
    <property type="entry name" value="SAM-dependent_MTases_sf"/>
</dbReference>
<dbReference type="Proteomes" id="UP000056968">
    <property type="component" value="Chromosome"/>
</dbReference>
<proteinExistence type="predicted"/>
<dbReference type="OrthoDB" id="9805585at2"/>
<feature type="domain" description="Methyltransferase" evidence="1">
    <location>
        <begin position="66"/>
        <end position="165"/>
    </location>
</feature>
<keyword evidence="3" id="KW-1185">Reference proteome</keyword>
<dbReference type="Pfam" id="PF13649">
    <property type="entry name" value="Methyltransf_25"/>
    <property type="match status" value="1"/>
</dbReference>
<dbReference type="RefSeq" id="WP_062062525.1">
    <property type="nucleotide sequence ID" value="NZ_CP013264.1"/>
</dbReference>
<gene>
    <name evidence="2" type="ORF">ATN00_04185</name>
</gene>
<reference evidence="2 3" key="1">
    <citation type="submission" date="2015-11" db="EMBL/GenBank/DDBJ databases">
        <title>A Two-component Flavoprotein Monooxygenase System MeaXY Responsible for para-Hydroxylation of 2-Methyl-6-ethylaniline and 2,6-Diethylaniline in Sphingobium baderi DE-13.</title>
        <authorList>
            <person name="Cheng M."/>
            <person name="Meng Q."/>
            <person name="Yang Y."/>
            <person name="Chu C."/>
            <person name="Yan X."/>
            <person name="He J."/>
            <person name="Li S."/>
        </authorList>
    </citation>
    <scope>NUCLEOTIDE SEQUENCE [LARGE SCALE GENOMIC DNA]</scope>
    <source>
        <strain evidence="2 3">DE-13</strain>
    </source>
</reference>
<keyword evidence="2" id="KW-0808">Transferase</keyword>
<dbReference type="GO" id="GO:0008168">
    <property type="term" value="F:methyltransferase activity"/>
    <property type="evidence" value="ECO:0007669"/>
    <property type="project" value="UniProtKB-KW"/>
</dbReference>
<dbReference type="InterPro" id="IPR041698">
    <property type="entry name" value="Methyltransf_25"/>
</dbReference>
<protein>
    <submittedName>
        <fullName evidence="2">Methyltransferase</fullName>
    </submittedName>
</protein>
<dbReference type="CDD" id="cd02440">
    <property type="entry name" value="AdoMet_MTases"/>
    <property type="match status" value="1"/>
</dbReference>
<keyword evidence="2" id="KW-0489">Methyltransferase</keyword>
<evidence type="ECO:0000259" key="1">
    <source>
        <dbReference type="Pfam" id="PF13649"/>
    </source>
</evidence>